<accession>A0ABW9LB35</accession>
<dbReference type="GO" id="GO:0016491">
    <property type="term" value="F:oxidoreductase activity"/>
    <property type="evidence" value="ECO:0007669"/>
    <property type="project" value="UniProtKB-KW"/>
</dbReference>
<dbReference type="InterPro" id="IPR036188">
    <property type="entry name" value="FAD/NAD-bd_sf"/>
</dbReference>
<dbReference type="Proteomes" id="UP001635816">
    <property type="component" value="Unassembled WGS sequence"/>
</dbReference>
<evidence type="ECO:0000313" key="2">
    <source>
        <dbReference type="EMBL" id="MFN6544438.1"/>
    </source>
</evidence>
<dbReference type="NCBIfam" id="TIGR02032">
    <property type="entry name" value="GG-red-SF"/>
    <property type="match status" value="1"/>
</dbReference>
<comment type="caution">
    <text evidence="2">The sequence shown here is derived from an EMBL/GenBank/DDBJ whole genome shotgun (WGS) entry which is preliminary data.</text>
</comment>
<evidence type="ECO:0000313" key="3">
    <source>
        <dbReference type="Proteomes" id="UP001635816"/>
    </source>
</evidence>
<organism evidence="2 3">
    <name type="scientific">Mycolicibacterium nivoides</name>
    <dbReference type="NCBI Taxonomy" id="2487344"/>
    <lineage>
        <taxon>Bacteria</taxon>
        <taxon>Bacillati</taxon>
        <taxon>Actinomycetota</taxon>
        <taxon>Actinomycetes</taxon>
        <taxon>Mycobacteriales</taxon>
        <taxon>Mycobacteriaceae</taxon>
        <taxon>Mycolicibacterium</taxon>
    </lineage>
</organism>
<dbReference type="SUPFAM" id="SSF51905">
    <property type="entry name" value="FAD/NAD(P)-binding domain"/>
    <property type="match status" value="1"/>
</dbReference>
<keyword evidence="2" id="KW-0560">Oxidoreductase</keyword>
<protein>
    <submittedName>
        <fullName evidence="2">Menaquinone reductase</fullName>
        <ecNumber evidence="2">1.3.99.38</ecNumber>
    </submittedName>
</protein>
<dbReference type="EC" id="1.3.99.38" evidence="2"/>
<dbReference type="RefSeq" id="WP_409543607.1">
    <property type="nucleotide sequence ID" value="NZ_JBKBDD010000004.1"/>
</dbReference>
<dbReference type="InterPro" id="IPR050407">
    <property type="entry name" value="Geranylgeranyl_reductase"/>
</dbReference>
<reference evidence="2 3" key="1">
    <citation type="submission" date="2024-12" db="EMBL/GenBank/DDBJ databases">
        <title>The coexistence of Mycolicibacterium septicum and Mycolicibacterium nivoides in clinical samples.</title>
        <authorList>
            <person name="Wang C."/>
            <person name="Feng Y."/>
            <person name="Zong Z."/>
        </authorList>
    </citation>
    <scope>NUCLEOTIDE SEQUENCE [LARGE SCALE GENOMIC DNA]</scope>
    <source>
        <strain evidence="2 3">120309</strain>
    </source>
</reference>
<dbReference type="InterPro" id="IPR054880">
    <property type="entry name" value="MkRedMenJ"/>
</dbReference>
<dbReference type="PANTHER" id="PTHR42685">
    <property type="entry name" value="GERANYLGERANYL DIPHOSPHATE REDUCTASE"/>
    <property type="match status" value="1"/>
</dbReference>
<keyword evidence="3" id="KW-1185">Reference proteome</keyword>
<dbReference type="PRINTS" id="PR00420">
    <property type="entry name" value="RNGMNOXGNASE"/>
</dbReference>
<dbReference type="NCBIfam" id="NF045655">
    <property type="entry name" value="MkRedMenJ"/>
    <property type="match status" value="1"/>
</dbReference>
<sequence length="406" mass="43408">MDIKADVVVVGAGPAGSAAAAWAARAGRDVQVVDAAQFPRDKSCGDGLTPRAVAELERLGMGPWLDTRIRHHGLRMSGFGADVEVRWPGPSFPSTGSAVPRTELDDRIRSVAADDGAKMRLGAKVVGVDYDSRGRVESVQLDDGATIGCNHLIVADGARSTLGRVLGRTWHKETVYGTAIRGYIATPRANEPWITSHLELRSPEGQVLPGYGWIFPLGNGEVNIGVGALATSKRPANAALRPLLSYYTQLRREEWGFSGEPRAALSALLPMGGAVSGVAGPNWMLVGDAAACINPLNGEGIDYGLETGRLAAELLGFGDYSHAWPALLQDHYAQGFSIARRLALLLTLPRFLPASGPLAVRSSFLMNIAVRVMGNLVTEEDDDWVARVWRGAGLASRRLDQRKPFS</sequence>
<proteinExistence type="predicted"/>
<dbReference type="InterPro" id="IPR011777">
    <property type="entry name" value="Geranylgeranyl_Rdtase_fam"/>
</dbReference>
<dbReference type="InterPro" id="IPR002938">
    <property type="entry name" value="FAD-bd"/>
</dbReference>
<feature type="domain" description="FAD-binding" evidence="1">
    <location>
        <begin position="5"/>
        <end position="175"/>
    </location>
</feature>
<dbReference type="EMBL" id="JBKBDD010000004">
    <property type="protein sequence ID" value="MFN6544438.1"/>
    <property type="molecule type" value="Genomic_DNA"/>
</dbReference>
<dbReference type="PANTHER" id="PTHR42685:SF22">
    <property type="entry name" value="CONDITIONED MEDIUM FACTOR RECEPTOR 1"/>
    <property type="match status" value="1"/>
</dbReference>
<gene>
    <name evidence="2" type="primary">menJ</name>
    <name evidence="2" type="ORF">ACK4CT_14695</name>
</gene>
<dbReference type="Gene3D" id="3.50.50.60">
    <property type="entry name" value="FAD/NAD(P)-binding domain"/>
    <property type="match status" value="1"/>
</dbReference>
<evidence type="ECO:0000259" key="1">
    <source>
        <dbReference type="Pfam" id="PF01494"/>
    </source>
</evidence>
<dbReference type="Pfam" id="PF01494">
    <property type="entry name" value="FAD_binding_3"/>
    <property type="match status" value="1"/>
</dbReference>
<name>A0ABW9LB35_9MYCO</name>